<protein>
    <submittedName>
        <fullName evidence="4">BAG domain</fullName>
    </submittedName>
</protein>
<evidence type="ECO:0000256" key="2">
    <source>
        <dbReference type="SAM" id="MobiDB-lite"/>
    </source>
</evidence>
<dbReference type="Gene3D" id="1.20.58.120">
    <property type="entry name" value="BAG domain"/>
    <property type="match status" value="1"/>
</dbReference>
<feature type="compositionally biased region" description="Low complexity" evidence="2">
    <location>
        <begin position="412"/>
        <end position="433"/>
    </location>
</feature>
<feature type="region of interest" description="Disordered" evidence="2">
    <location>
        <begin position="372"/>
        <end position="433"/>
    </location>
</feature>
<evidence type="ECO:0000256" key="1">
    <source>
        <dbReference type="SAM" id="Coils"/>
    </source>
</evidence>
<accession>A0A0F7SIK6</accession>
<feature type="domain" description="BAG" evidence="3">
    <location>
        <begin position="438"/>
        <end position="499"/>
    </location>
</feature>
<feature type="coiled-coil region" evidence="1">
    <location>
        <begin position="98"/>
        <end position="183"/>
    </location>
</feature>
<feature type="region of interest" description="Disordered" evidence="2">
    <location>
        <begin position="293"/>
        <end position="323"/>
    </location>
</feature>
<feature type="compositionally biased region" description="Polar residues" evidence="2">
    <location>
        <begin position="601"/>
        <end position="615"/>
    </location>
</feature>
<feature type="compositionally biased region" description="Basic and acidic residues" evidence="2">
    <location>
        <begin position="567"/>
        <end position="576"/>
    </location>
</feature>
<keyword evidence="1" id="KW-0175">Coiled coil</keyword>
<dbReference type="InterPro" id="IPR036533">
    <property type="entry name" value="BAG_dom_sf"/>
</dbReference>
<feature type="compositionally biased region" description="Polar residues" evidence="2">
    <location>
        <begin position="530"/>
        <end position="540"/>
    </location>
</feature>
<evidence type="ECO:0000259" key="3">
    <source>
        <dbReference type="Pfam" id="PF02179"/>
    </source>
</evidence>
<feature type="region of interest" description="Disordered" evidence="2">
    <location>
        <begin position="497"/>
        <end position="698"/>
    </location>
</feature>
<dbReference type="GO" id="GO:0051087">
    <property type="term" value="F:protein-folding chaperone binding"/>
    <property type="evidence" value="ECO:0007669"/>
    <property type="project" value="InterPro"/>
</dbReference>
<feature type="compositionally biased region" description="Polar residues" evidence="2">
    <location>
        <begin position="377"/>
        <end position="410"/>
    </location>
</feature>
<organism evidence="4">
    <name type="scientific">Phaffia rhodozyma</name>
    <name type="common">Yeast</name>
    <name type="synonym">Xanthophyllomyces dendrorhous</name>
    <dbReference type="NCBI Taxonomy" id="264483"/>
    <lineage>
        <taxon>Eukaryota</taxon>
        <taxon>Fungi</taxon>
        <taxon>Dikarya</taxon>
        <taxon>Basidiomycota</taxon>
        <taxon>Agaricomycotina</taxon>
        <taxon>Tremellomycetes</taxon>
        <taxon>Cystofilobasidiales</taxon>
        <taxon>Mrakiaceae</taxon>
        <taxon>Phaffia</taxon>
    </lineage>
</organism>
<feature type="compositionally biased region" description="Acidic residues" evidence="2">
    <location>
        <begin position="686"/>
        <end position="698"/>
    </location>
</feature>
<feature type="compositionally biased region" description="Basic and acidic residues" evidence="2">
    <location>
        <begin position="511"/>
        <end position="521"/>
    </location>
</feature>
<sequence>MPFVYIPDSIEPTLVNADAADYKVYPREHAYLYDEPRFDGSRHRAPYPHTGRHHTRPHTPTRPYLAYPYEPFQEYERPYTEVDQYAPSAYHNAIKAARRRAEYEAEALAAARAELAAEKVLRERARAEQLAKAKRAAAIEAYLVQEAARKEEKERQRMIEKERKRYEAAKAAAREMVIREEKERAIAEARNRQPAKSFQQALQSASQKRSAFFHDRAVSKQAESDLVRHLLQITGLNQSQLQSRSSADLRAKCQSEFEAGQSACRRKQANDDKEYEAEMLARLMCPRHQSACSAANQEATPPAQSRPTTAQPAAPIQPAAQHKALEQAEIDPLQFLLHLVEAASGKKDESAPDASFQPKASTATSTVPVWHWVPHPSVQNPPAVSTSEPKPRINPSSVLTATHKANSETPVTPASTSSAPSPSLSQSSSSRLRLSTLDNRLSSLVDRPSDKALSRSELEHELTRLLLEADEIESDGDENLRGDRKQFVVRVERVLDTLDVEQKQPQSQPQEKAEEDKHDEITDKDEESLEPTSAPNTTLVSEPLLDPTPTTQSTDDAVEPSEVPSGPEKEVDHDLADDSSIQPQTSDEVKPDDFAEETPAVISSTDATSITSLLGSTAALPSNPVAATEDVKSTNDAVSDVSSEASSPPSSPVVTASQGVQRRHSAGSNSSSSSSIRRGRKAYVEDAVEDGEDEFQLV</sequence>
<feature type="compositionally biased region" description="Low complexity" evidence="2">
    <location>
        <begin position="666"/>
        <end position="676"/>
    </location>
</feature>
<evidence type="ECO:0000313" key="4">
    <source>
        <dbReference type="EMBL" id="CDZ96782.1"/>
    </source>
</evidence>
<dbReference type="Pfam" id="PF02179">
    <property type="entry name" value="BAG"/>
    <property type="match status" value="1"/>
</dbReference>
<feature type="compositionally biased region" description="Polar residues" evidence="2">
    <location>
        <begin position="293"/>
        <end position="309"/>
    </location>
</feature>
<reference evidence="4" key="1">
    <citation type="submission" date="2014-08" db="EMBL/GenBank/DDBJ databases">
        <authorList>
            <person name="Sharma Rahul"/>
            <person name="Thines Marco"/>
        </authorList>
    </citation>
    <scope>NUCLEOTIDE SEQUENCE</scope>
</reference>
<dbReference type="AlphaFoldDB" id="A0A0F7SIK6"/>
<dbReference type="SUPFAM" id="SSF63491">
    <property type="entry name" value="BAG domain"/>
    <property type="match status" value="1"/>
</dbReference>
<feature type="compositionally biased region" description="Low complexity" evidence="2">
    <location>
        <begin position="637"/>
        <end position="657"/>
    </location>
</feature>
<name>A0A0F7SIK6_PHARH</name>
<proteinExistence type="predicted"/>
<feature type="compositionally biased region" description="Low complexity" evidence="2">
    <location>
        <begin position="310"/>
        <end position="321"/>
    </location>
</feature>
<dbReference type="InterPro" id="IPR003103">
    <property type="entry name" value="BAG_domain"/>
</dbReference>
<dbReference type="EMBL" id="LN483167">
    <property type="protein sequence ID" value="CDZ96782.1"/>
    <property type="molecule type" value="Genomic_DNA"/>
</dbReference>